<keyword evidence="4" id="KW-0963">Cytoplasm</keyword>
<proteinExistence type="inferred from homology"/>
<comment type="catalytic activity">
    <reaction evidence="10">
        <text>O-phospho-L-tyrosyl-[protein] + H2O = L-tyrosyl-[protein] + phosphate</text>
        <dbReference type="Rhea" id="RHEA:10684"/>
        <dbReference type="Rhea" id="RHEA-COMP:10136"/>
        <dbReference type="Rhea" id="RHEA-COMP:20101"/>
        <dbReference type="ChEBI" id="CHEBI:15377"/>
        <dbReference type="ChEBI" id="CHEBI:43474"/>
        <dbReference type="ChEBI" id="CHEBI:46858"/>
        <dbReference type="ChEBI" id="CHEBI:61978"/>
        <dbReference type="EC" id="3.1.3.48"/>
    </reaction>
</comment>
<comment type="subcellular location">
    <subcellularLocation>
        <location evidence="1">Cytoplasm</location>
    </subcellularLocation>
</comment>
<evidence type="ECO:0000256" key="8">
    <source>
        <dbReference type="ARBA" id="ARBA00037204"/>
    </source>
</evidence>
<sequence>MLVPPDNFAFVEDGLYRCSALDAINAPFLETLGLSTIVWLDEEKPPRAINQYIEDNRVRLCHLKESSVIPEDTDSMRFQDWMVLRPTLVAETFQILLDYQTYHDCLLVDRSEVVIGLLRRIQRWSYSSISNEYRLFANNKANYAVENYLELVNIELVPYERMADQDDEDEETVVVEEPKSLEKDLSISPHLSVSTSPQIPKTLLKMVEMRRQKRKHRQERQQSISYSGVSFYKPAGTASVRVRLPREENLPAWFIELRTRWEQEA</sequence>
<dbReference type="FunFam" id="3.90.190.10:FF:000035">
    <property type="entry name" value="Tyrosine phosphatase, putative"/>
    <property type="match status" value="1"/>
</dbReference>
<evidence type="ECO:0000313" key="11">
    <source>
        <dbReference type="EMBL" id="KAH3667613.1"/>
    </source>
</evidence>
<gene>
    <name evidence="11" type="ORF">OGATHE_003136</name>
</gene>
<reference evidence="11" key="1">
    <citation type="journal article" date="2021" name="Open Biol.">
        <title>Shared evolutionary footprints suggest mitochondrial oxidative damage underlies multiple complex I losses in fungi.</title>
        <authorList>
            <person name="Schikora-Tamarit M.A."/>
            <person name="Marcet-Houben M."/>
            <person name="Nosek J."/>
            <person name="Gabaldon T."/>
        </authorList>
    </citation>
    <scope>NUCLEOTIDE SEQUENCE</scope>
    <source>
        <strain evidence="11">NCAIM Y.01608</strain>
    </source>
</reference>
<reference evidence="11" key="2">
    <citation type="submission" date="2021-01" db="EMBL/GenBank/DDBJ databases">
        <authorList>
            <person name="Schikora-Tamarit M.A."/>
        </authorList>
    </citation>
    <scope>NUCLEOTIDE SEQUENCE</scope>
    <source>
        <strain evidence="11">NCAIM Y.01608</strain>
    </source>
</reference>
<keyword evidence="7" id="KW-0346">Stress response</keyword>
<evidence type="ECO:0000256" key="2">
    <source>
        <dbReference type="ARBA" id="ARBA00009580"/>
    </source>
</evidence>
<dbReference type="PANTHER" id="PTHR31126:SF70">
    <property type="entry name" value="PROTEIN OCA4"/>
    <property type="match status" value="1"/>
</dbReference>
<keyword evidence="6" id="KW-0904">Protein phosphatase</keyword>
<dbReference type="InterPro" id="IPR029021">
    <property type="entry name" value="Prot-tyrosine_phosphatase-like"/>
</dbReference>
<protein>
    <recommendedName>
        <fullName evidence="9">Putative tyrosine-protein phosphatase OCA1</fullName>
        <ecNumber evidence="3">3.1.3.48</ecNumber>
    </recommendedName>
</protein>
<dbReference type="GO" id="GO:0005737">
    <property type="term" value="C:cytoplasm"/>
    <property type="evidence" value="ECO:0007669"/>
    <property type="project" value="UniProtKB-SubCell"/>
</dbReference>
<accession>A0A9P8P8B2</accession>
<evidence type="ECO:0000256" key="4">
    <source>
        <dbReference type="ARBA" id="ARBA00022490"/>
    </source>
</evidence>
<evidence type="ECO:0000256" key="9">
    <source>
        <dbReference type="ARBA" id="ARBA00039934"/>
    </source>
</evidence>
<dbReference type="Gene3D" id="3.90.190.10">
    <property type="entry name" value="Protein tyrosine phosphatase superfamily"/>
    <property type="match status" value="1"/>
</dbReference>
<dbReference type="SUPFAM" id="SSF52799">
    <property type="entry name" value="(Phosphotyrosine protein) phosphatases II"/>
    <property type="match status" value="1"/>
</dbReference>
<dbReference type="GO" id="GO:0004725">
    <property type="term" value="F:protein tyrosine phosphatase activity"/>
    <property type="evidence" value="ECO:0007669"/>
    <property type="project" value="UniProtKB-EC"/>
</dbReference>
<dbReference type="AlphaFoldDB" id="A0A9P8P8B2"/>
<dbReference type="PANTHER" id="PTHR31126">
    <property type="entry name" value="TYROSINE-PROTEIN PHOSPHATASE"/>
    <property type="match status" value="1"/>
</dbReference>
<evidence type="ECO:0000313" key="12">
    <source>
        <dbReference type="Proteomes" id="UP000788993"/>
    </source>
</evidence>
<evidence type="ECO:0000256" key="6">
    <source>
        <dbReference type="ARBA" id="ARBA00022912"/>
    </source>
</evidence>
<dbReference type="InterPro" id="IPR020428">
    <property type="entry name" value="PFA-DSPs"/>
</dbReference>
<evidence type="ECO:0000256" key="1">
    <source>
        <dbReference type="ARBA" id="ARBA00004496"/>
    </source>
</evidence>
<dbReference type="EC" id="3.1.3.48" evidence="3"/>
<comment type="similarity">
    <text evidence="2">Belongs to the protein-tyrosine phosphatase family.</text>
</comment>
<evidence type="ECO:0000256" key="7">
    <source>
        <dbReference type="ARBA" id="ARBA00023016"/>
    </source>
</evidence>
<keyword evidence="12" id="KW-1185">Reference proteome</keyword>
<name>A0A9P8P8B2_9ASCO</name>
<evidence type="ECO:0000256" key="3">
    <source>
        <dbReference type="ARBA" id="ARBA00013064"/>
    </source>
</evidence>
<dbReference type="Pfam" id="PF03162">
    <property type="entry name" value="Y_phosphatase2"/>
    <property type="match status" value="1"/>
</dbReference>
<organism evidence="11 12">
    <name type="scientific">Ogataea polymorpha</name>
    <dbReference type="NCBI Taxonomy" id="460523"/>
    <lineage>
        <taxon>Eukaryota</taxon>
        <taxon>Fungi</taxon>
        <taxon>Dikarya</taxon>
        <taxon>Ascomycota</taxon>
        <taxon>Saccharomycotina</taxon>
        <taxon>Pichiomycetes</taxon>
        <taxon>Pichiales</taxon>
        <taxon>Pichiaceae</taxon>
        <taxon>Ogataea</taxon>
    </lineage>
</organism>
<dbReference type="Proteomes" id="UP000788993">
    <property type="component" value="Unassembled WGS sequence"/>
</dbReference>
<evidence type="ECO:0000256" key="5">
    <source>
        <dbReference type="ARBA" id="ARBA00022801"/>
    </source>
</evidence>
<comment type="function">
    <text evidence="8">Putative tyrosine-protein phosphatase required for protection against superoxide stress.</text>
</comment>
<keyword evidence="5" id="KW-0378">Hydrolase</keyword>
<dbReference type="InterPro" id="IPR004861">
    <property type="entry name" value="Siw14-like"/>
</dbReference>
<evidence type="ECO:0000256" key="10">
    <source>
        <dbReference type="ARBA" id="ARBA00051722"/>
    </source>
</evidence>
<dbReference type="EMBL" id="JAEUBD010001062">
    <property type="protein sequence ID" value="KAH3667613.1"/>
    <property type="molecule type" value="Genomic_DNA"/>
</dbReference>
<dbReference type="PRINTS" id="PR01911">
    <property type="entry name" value="PFDSPHPHTASE"/>
</dbReference>
<comment type="caution">
    <text evidence="11">The sequence shown here is derived from an EMBL/GenBank/DDBJ whole genome shotgun (WGS) entry which is preliminary data.</text>
</comment>